<accession>A0A2V0QF35</accession>
<dbReference type="AlphaFoldDB" id="A0A2V0QF35"/>
<sequence>MRFPDDCIRRIDNFRLKIGRNRRPVSGARELQPANENRLSRAVAQCLKHGIHRADIQGLQVWQRDVVLGTCRGVRVRLVTQAPAEDHRVITVNHQLLVKVGQVNCAPGRTVDAVPVLDQYRLSGLPAILITGLGSRKNPPRQIAVRICLVTMQAHVVVRVRNDPGLAVGIIANPAKQFFPAFDKVSVQARALTRQTVLGRQLNGALQFERETNQANAAILHPGRDGVASRPLVMRARLTGKNLPGVGHRTQIDPHQRNILKLTDSGAAIGHD</sequence>
<protein>
    <submittedName>
        <fullName evidence="1">MoxR-like ATPase</fullName>
    </submittedName>
</protein>
<evidence type="ECO:0000313" key="2">
    <source>
        <dbReference type="Proteomes" id="UP000247480"/>
    </source>
</evidence>
<proteinExistence type="predicted"/>
<dbReference type="Proteomes" id="UP000247480">
    <property type="component" value="Unassembled WGS sequence"/>
</dbReference>
<reference evidence="1 2" key="1">
    <citation type="submission" date="2018-04" db="EMBL/GenBank/DDBJ databases">
        <title>Draft genome sequence of Pseudomonas syringae pv. actinidiae biovar 1 strains isolated from kiwifruit in Kagawa prefecture.</title>
        <authorList>
            <person name="Tabuchi M."/>
            <person name="Saito M."/>
            <person name="Fujiwara S."/>
            <person name="Sasa N."/>
            <person name="Akimitsu K."/>
            <person name="Gomi K."/>
            <person name="Konishi-Sugita S."/>
            <person name="Hamano K."/>
            <person name="Kataoka I."/>
        </authorList>
    </citation>
    <scope>NUCLEOTIDE SEQUENCE [LARGE SCALE GENOMIC DNA]</scope>
    <source>
        <strain evidence="1 2">MAFF212206</strain>
    </source>
</reference>
<name>A0A2V0QF35_PSESF</name>
<comment type="caution">
    <text evidence="1">The sequence shown here is derived from an EMBL/GenBank/DDBJ whole genome shotgun (WGS) entry which is preliminary data.</text>
</comment>
<organism evidence="1 2">
    <name type="scientific">Pseudomonas syringae pv. actinidiae</name>
    <dbReference type="NCBI Taxonomy" id="103796"/>
    <lineage>
        <taxon>Bacteria</taxon>
        <taxon>Pseudomonadati</taxon>
        <taxon>Pseudomonadota</taxon>
        <taxon>Gammaproteobacteria</taxon>
        <taxon>Pseudomonadales</taxon>
        <taxon>Pseudomonadaceae</taxon>
        <taxon>Pseudomonas</taxon>
        <taxon>Pseudomonas syringae</taxon>
    </lineage>
</organism>
<dbReference type="EMBL" id="BGJZ01000018">
    <property type="protein sequence ID" value="GBH07170.1"/>
    <property type="molecule type" value="Genomic_DNA"/>
</dbReference>
<gene>
    <name evidence="1" type="ORF">KPSA1_00504</name>
</gene>
<evidence type="ECO:0000313" key="1">
    <source>
        <dbReference type="EMBL" id="GBH07170.1"/>
    </source>
</evidence>